<protein>
    <submittedName>
        <fullName evidence="3">PKD domain-containing protein</fullName>
    </submittedName>
</protein>
<accession>A0ABD6BR97</accession>
<feature type="compositionally biased region" description="Basic and acidic residues" evidence="1">
    <location>
        <begin position="885"/>
        <end position="906"/>
    </location>
</feature>
<dbReference type="EMBL" id="JBHUCZ010000002">
    <property type="protein sequence ID" value="MFD1567099.1"/>
    <property type="molecule type" value="Genomic_DNA"/>
</dbReference>
<sequence length="916" mass="101202">MKRLPLVLSVLLVTAALPGLGAGVADVDADGRPLADAGLDQSATVGDTVYLDGGGSLDPDGEIVSHEWTIRTPAGDRITPSEPESVTTRFVPDEPGRYHVRLTVTDDDGRTKNDTLYVDVEQSAPVPATPTPSPSPSPTPTQTPTQTAPATTPDGTQPPPTAPVSTPVDPPVPQSDSNESEAASSNLPPSGDVSGPSSVTSGSRVTYTLDTLDRDGNVTDSWWLPTTLATGQASRSDLAGNARTITVDGTPGTTVEVAAIVVDDDGATTTVTKAVDVVNTPPSALIEGDGTAVVNTTKEYRLRATDPDSEITSVSLTSGSGAVEATAQMPWAGPTSSGEWARSFRFTDIPEEDGTVTFEATVRDEFGGVTTVEKSVTVVSSGKTLLQEPTSQSPPEIISIDAYTADEAGLNDGQVRLSATARDADSDKLTFNWQIGDRALLRTADDGDPARGNVSYAFTDMDFDGNGIEVSVTVSDQYGNQRTASTRIELQSTRSNGGVVGRSQPIEITSVQGRTVNGRYQLWNRHSSEEIIINYGDDYTETVTLSDTAEVQFSHRYEFAGRYSISINPGWSPDVSRTIVEVDAQTYEEYSYERKSTTIQRTRAAESPGEDWTRDGIARIEREQTGTETMRTLADGRRAMADLGDEWRHVGTVTEYHTERRTRESTTSPGSAWDLATRNVDEKRVFDGWQRTTIPHRGLLSNRWEYVRAVEKSVDRTVTKRSTDRPSGAGWSREQRVGEVQVGFRTAWVDYRFHADRDWEYRGSKRYVSRYEEETVCVEEIDLRYFTHCVEERTVRQPVYDYRYEYDVPQYDSVYEWERTVQETEYEYRYRAPTYTTEPVHEYERDVRVGTDYAQWERPIYDETDIYRWKKTEETWERSTSFSKPKGDVRNLERSVKECGGSRDADEPPICEGGGQ</sequence>
<dbReference type="SMART" id="SM00089">
    <property type="entry name" value="PKD"/>
    <property type="match status" value="1"/>
</dbReference>
<feature type="region of interest" description="Disordered" evidence="1">
    <location>
        <begin position="73"/>
        <end position="94"/>
    </location>
</feature>
<evidence type="ECO:0000259" key="2">
    <source>
        <dbReference type="SMART" id="SM00089"/>
    </source>
</evidence>
<dbReference type="Pfam" id="PF18911">
    <property type="entry name" value="PKD_4"/>
    <property type="match status" value="1"/>
</dbReference>
<organism evidence="3 4">
    <name type="scientific">Halolamina litorea</name>
    <dbReference type="NCBI Taxonomy" id="1515593"/>
    <lineage>
        <taxon>Archaea</taxon>
        <taxon>Methanobacteriati</taxon>
        <taxon>Methanobacteriota</taxon>
        <taxon>Stenosarchaea group</taxon>
        <taxon>Halobacteria</taxon>
        <taxon>Halobacteriales</taxon>
        <taxon>Haloferacaceae</taxon>
    </lineage>
</organism>
<feature type="domain" description="PKD/Chitinase" evidence="2">
    <location>
        <begin position="34"/>
        <end position="123"/>
    </location>
</feature>
<dbReference type="Proteomes" id="UP001597139">
    <property type="component" value="Unassembled WGS sequence"/>
</dbReference>
<comment type="caution">
    <text evidence="3">The sequence shown here is derived from an EMBL/GenBank/DDBJ whole genome shotgun (WGS) entry which is preliminary data.</text>
</comment>
<dbReference type="InterPro" id="IPR022409">
    <property type="entry name" value="PKD/Chitinase_dom"/>
</dbReference>
<proteinExistence type="predicted"/>
<dbReference type="AlphaFoldDB" id="A0ABD6BR97"/>
<evidence type="ECO:0000313" key="4">
    <source>
        <dbReference type="Proteomes" id="UP001597139"/>
    </source>
</evidence>
<feature type="compositionally biased region" description="Low complexity" evidence="1">
    <location>
        <begin position="180"/>
        <end position="202"/>
    </location>
</feature>
<feature type="region of interest" description="Disordered" evidence="1">
    <location>
        <begin position="880"/>
        <end position="916"/>
    </location>
</feature>
<evidence type="ECO:0000256" key="1">
    <source>
        <dbReference type="SAM" id="MobiDB-lite"/>
    </source>
</evidence>
<dbReference type="SUPFAM" id="SSF49299">
    <property type="entry name" value="PKD domain"/>
    <property type="match status" value="1"/>
</dbReference>
<dbReference type="CDD" id="cd00146">
    <property type="entry name" value="PKD"/>
    <property type="match status" value="1"/>
</dbReference>
<gene>
    <name evidence="3" type="ORF">ACFSAU_06310</name>
</gene>
<dbReference type="Gene3D" id="2.60.40.10">
    <property type="entry name" value="Immunoglobulins"/>
    <property type="match status" value="3"/>
</dbReference>
<dbReference type="InterPro" id="IPR000601">
    <property type="entry name" value="PKD_dom"/>
</dbReference>
<evidence type="ECO:0000313" key="3">
    <source>
        <dbReference type="EMBL" id="MFD1567099.1"/>
    </source>
</evidence>
<keyword evidence="4" id="KW-1185">Reference proteome</keyword>
<reference evidence="3 4" key="1">
    <citation type="journal article" date="2019" name="Int. J. Syst. Evol. Microbiol.">
        <title>The Global Catalogue of Microorganisms (GCM) 10K type strain sequencing project: providing services to taxonomists for standard genome sequencing and annotation.</title>
        <authorList>
            <consortium name="The Broad Institute Genomics Platform"/>
            <consortium name="The Broad Institute Genome Sequencing Center for Infectious Disease"/>
            <person name="Wu L."/>
            <person name="Ma J."/>
        </authorList>
    </citation>
    <scope>NUCLEOTIDE SEQUENCE [LARGE SCALE GENOMIC DNA]</scope>
    <source>
        <strain evidence="3 4">CGMCC 1.12859</strain>
    </source>
</reference>
<feature type="compositionally biased region" description="Pro residues" evidence="1">
    <location>
        <begin position="156"/>
        <end position="173"/>
    </location>
</feature>
<feature type="region of interest" description="Disordered" evidence="1">
    <location>
        <begin position="118"/>
        <end position="202"/>
    </location>
</feature>
<feature type="compositionally biased region" description="Low complexity" evidence="1">
    <location>
        <begin position="142"/>
        <end position="155"/>
    </location>
</feature>
<feature type="compositionally biased region" description="Pro residues" evidence="1">
    <location>
        <begin position="127"/>
        <end position="141"/>
    </location>
</feature>
<dbReference type="RefSeq" id="WP_267646461.1">
    <property type="nucleotide sequence ID" value="NZ_JANHGR010000001.1"/>
</dbReference>
<name>A0ABD6BR97_9EURY</name>
<dbReference type="InterPro" id="IPR013783">
    <property type="entry name" value="Ig-like_fold"/>
</dbReference>
<dbReference type="InterPro" id="IPR035986">
    <property type="entry name" value="PKD_dom_sf"/>
</dbReference>